<name>A0A0U1S8B3_ISOMC</name>
<dbReference type="AlphaFoldDB" id="A0A0U1S8B3"/>
<protein>
    <submittedName>
        <fullName evidence="1">Uncharacterized protein</fullName>
    </submittedName>
</protein>
<dbReference type="EMBL" id="EU252448">
    <property type="protein sequence ID" value="ACD11999.1"/>
    <property type="molecule type" value="mRNA"/>
</dbReference>
<reference evidence="1" key="1">
    <citation type="submission" date="2007-10" db="EMBL/GenBank/DDBJ databases">
        <title>Classification and functional annotation of ESTs from venom glands of Isometrus maculatus.</title>
        <authorList>
            <person name="Li W."/>
            <person name="Ma Y."/>
            <person name="Zhao R."/>
            <person name="Cao Z."/>
        </authorList>
    </citation>
    <scope>NUCLEOTIDE SEQUENCE</scope>
    <source>
        <tissue evidence="1">Venom gland</tissue>
    </source>
</reference>
<evidence type="ECO:0000313" key="1">
    <source>
        <dbReference type="EMBL" id="ACD11999.1"/>
    </source>
</evidence>
<proteinExistence type="evidence at transcript level"/>
<accession>A0A0U1S8B3</accession>
<organism evidence="1">
    <name type="scientific">Isometrus maculatus</name>
    <name type="common">Lesser brown scorpion</name>
    <name type="synonym">Scorpio maculatus</name>
    <dbReference type="NCBI Taxonomy" id="497827"/>
    <lineage>
        <taxon>Eukaryota</taxon>
        <taxon>Metazoa</taxon>
        <taxon>Ecdysozoa</taxon>
        <taxon>Arthropoda</taxon>
        <taxon>Chelicerata</taxon>
        <taxon>Arachnida</taxon>
        <taxon>Scorpiones</taxon>
        <taxon>Buthida</taxon>
        <taxon>Buthoidea</taxon>
        <taxon>Buthidae</taxon>
        <taxon>Isometrus</taxon>
    </lineage>
</organism>
<sequence length="74" mass="8474">ITFPLRNTSGKTAGRRSRIVFHTRQLDCVIVQKSYLLSVSRVCFYIVCMRSWTTHKESTISASFLSFVAFLPTI</sequence>
<feature type="non-terminal residue" evidence="1">
    <location>
        <position position="1"/>
    </location>
</feature>